<name>G0UU15_TRYCI</name>
<evidence type="ECO:0000256" key="1">
    <source>
        <dbReference type="SAM" id="MobiDB-lite"/>
    </source>
</evidence>
<reference evidence="2" key="1">
    <citation type="journal article" date="2012" name="Proc. Natl. Acad. Sci. U.S.A.">
        <title>Antigenic diversity is generated by distinct evolutionary mechanisms in African trypanosome species.</title>
        <authorList>
            <person name="Jackson A.P."/>
            <person name="Berry A."/>
            <person name="Aslett M."/>
            <person name="Allison H.C."/>
            <person name="Burton P."/>
            <person name="Vavrova-Anderson J."/>
            <person name="Brown R."/>
            <person name="Browne H."/>
            <person name="Corton N."/>
            <person name="Hauser H."/>
            <person name="Gamble J."/>
            <person name="Gilderthorp R."/>
            <person name="Marcello L."/>
            <person name="McQuillan J."/>
            <person name="Otto T.D."/>
            <person name="Quail M.A."/>
            <person name="Sanders M.J."/>
            <person name="van Tonder A."/>
            <person name="Ginger M.L."/>
            <person name="Field M.C."/>
            <person name="Barry J.D."/>
            <person name="Hertz-Fowler C."/>
            <person name="Berriman M."/>
        </authorList>
    </citation>
    <scope>NUCLEOTIDE SEQUENCE</scope>
    <source>
        <strain evidence="2">IL3000</strain>
    </source>
</reference>
<dbReference type="AlphaFoldDB" id="G0UU15"/>
<protein>
    <submittedName>
        <fullName evidence="2">Uncharacterized protein</fullName>
    </submittedName>
</protein>
<organism evidence="2">
    <name type="scientific">Trypanosoma congolense (strain IL3000)</name>
    <dbReference type="NCBI Taxonomy" id="1068625"/>
    <lineage>
        <taxon>Eukaryota</taxon>
        <taxon>Discoba</taxon>
        <taxon>Euglenozoa</taxon>
        <taxon>Kinetoplastea</taxon>
        <taxon>Metakinetoplastina</taxon>
        <taxon>Trypanosomatida</taxon>
        <taxon>Trypanosomatidae</taxon>
        <taxon>Trypanosoma</taxon>
        <taxon>Nannomonas</taxon>
    </lineage>
</organism>
<feature type="region of interest" description="Disordered" evidence="1">
    <location>
        <begin position="409"/>
        <end position="430"/>
    </location>
</feature>
<proteinExistence type="predicted"/>
<feature type="compositionally biased region" description="Basic and acidic residues" evidence="1">
    <location>
        <begin position="409"/>
        <end position="428"/>
    </location>
</feature>
<dbReference type="VEuPathDB" id="TriTrypDB:TcIL3000_9_2760"/>
<evidence type="ECO:0000313" key="2">
    <source>
        <dbReference type="EMBL" id="CCC92879.1"/>
    </source>
</evidence>
<dbReference type="EMBL" id="HE575322">
    <property type="protein sequence ID" value="CCC92879.1"/>
    <property type="molecule type" value="Genomic_DNA"/>
</dbReference>
<accession>G0UU15</accession>
<sequence>MVTHVEGLIDRNARVHAPQWGAVPHGSCSERNRRLRRSHEEVSMTTSSASFVPCIPENSAVSEKLTTDVHFHAEALGTEGLPPGIVDEILWDAGSGGEVWGILSPTFSGDEAERPQRRSAFPQASGQSLMRTGAMSSHWASYAPPEFTTAADITPFLRSAFLWYADEILAPARECTGSHDFLKLRLFPSVAGAPRFISAAQQEQGALSESLMCFLRDHRDIAATTLLMGFTFLLGLHKQGHSWKNALEVPLTALQTLVNYIHVLDTQGHGKAVNGPTAREYLLLTCASLLVGWKYADANARVEDLMESLESFYFRQQHVLNVDEVLQLEAAVLKSSGLYVAPPRWWRVAVELLSASLSEENELQLDIRETPHHCEASNKARSRYEVKLEQLLVSSERVLLFVMEKGDGGDMRDGKEDGSSDRKEEFRTTQRPSKVHSTVCSWVRCCPLFGVALAVASGAVSGGWAAAHIAPAAGDDRTIFGEADRTARHELRAMAAVLSKNVLHPP</sequence>
<gene>
    <name evidence="2" type="ORF">TCIL3000_9_2760</name>
</gene>